<accession>A0A921HUZ0</accession>
<reference evidence="1" key="2">
    <citation type="submission" date="2021-09" db="EMBL/GenBank/DDBJ databases">
        <authorList>
            <person name="Gilroy R."/>
        </authorList>
    </citation>
    <scope>NUCLEOTIDE SEQUENCE</scope>
    <source>
        <strain evidence="1">CHK55-1828</strain>
    </source>
</reference>
<dbReference type="RefSeq" id="WP_276826420.1">
    <property type="nucleotide sequence ID" value="NZ_DYVX01000027.1"/>
</dbReference>
<comment type="caution">
    <text evidence="1">The sequence shown here is derived from an EMBL/GenBank/DDBJ whole genome shotgun (WGS) entry which is preliminary data.</text>
</comment>
<feature type="non-terminal residue" evidence="1">
    <location>
        <position position="69"/>
    </location>
</feature>
<dbReference type="InterPro" id="IPR025905">
    <property type="entry name" value="NVEALA"/>
</dbReference>
<dbReference type="Pfam" id="PF14055">
    <property type="entry name" value="NVEALA"/>
    <property type="match status" value="1"/>
</dbReference>
<gene>
    <name evidence="1" type="ORF">K8W02_03140</name>
</gene>
<protein>
    <submittedName>
        <fullName evidence="1">NVEALA domain-containing protein</fullName>
    </submittedName>
</protein>
<dbReference type="AlphaFoldDB" id="A0A921HUZ0"/>
<name>A0A921HUZ0_9BACT</name>
<organism evidence="1 2">
    <name type="scientific">Mediterranea massiliensis</name>
    <dbReference type="NCBI Taxonomy" id="1841865"/>
    <lineage>
        <taxon>Bacteria</taxon>
        <taxon>Pseudomonadati</taxon>
        <taxon>Bacteroidota</taxon>
        <taxon>Bacteroidia</taxon>
        <taxon>Bacteroidales</taxon>
        <taxon>Bacteroidaceae</taxon>
        <taxon>Mediterranea</taxon>
    </lineage>
</organism>
<evidence type="ECO:0000313" key="2">
    <source>
        <dbReference type="Proteomes" id="UP000717835"/>
    </source>
</evidence>
<dbReference type="Proteomes" id="UP000717835">
    <property type="component" value="Unassembled WGS sequence"/>
</dbReference>
<evidence type="ECO:0000313" key="1">
    <source>
        <dbReference type="EMBL" id="HJF91366.1"/>
    </source>
</evidence>
<dbReference type="EMBL" id="DYVX01000027">
    <property type="protein sequence ID" value="HJF91366.1"/>
    <property type="molecule type" value="Genomic_DNA"/>
</dbReference>
<proteinExistence type="predicted"/>
<reference evidence="1" key="1">
    <citation type="journal article" date="2021" name="PeerJ">
        <title>Extensive microbial diversity within the chicken gut microbiome revealed by metagenomics and culture.</title>
        <authorList>
            <person name="Gilroy R."/>
            <person name="Ravi A."/>
            <person name="Getino M."/>
            <person name="Pursley I."/>
            <person name="Horton D.L."/>
            <person name="Alikhan N.F."/>
            <person name="Baker D."/>
            <person name="Gharbi K."/>
            <person name="Hall N."/>
            <person name="Watson M."/>
            <person name="Adriaenssens E.M."/>
            <person name="Foster-Nyarko E."/>
            <person name="Jarju S."/>
            <person name="Secka A."/>
            <person name="Antonio M."/>
            <person name="Oren A."/>
            <person name="Chaudhuri R.R."/>
            <person name="La Ragione R."/>
            <person name="Hildebrand F."/>
            <person name="Pallen M.J."/>
        </authorList>
    </citation>
    <scope>NUCLEOTIDE SEQUENCE</scope>
    <source>
        <strain evidence="1">CHK55-1828</strain>
    </source>
</reference>
<sequence length="69" mass="7576">MRNKVIYSGMAALILFSVTVSVISEKGEPAADLLRENVEALADNEYGHNIYCLGYGSLDCPLNDRKVKV</sequence>